<sequence length="38" mass="4382">MWVTQFAPILLRMYSFCLFASPQRTLPGLANLILENII</sequence>
<reference evidence="1" key="1">
    <citation type="submission" date="2014-11" db="EMBL/GenBank/DDBJ databases">
        <authorList>
            <person name="Amaro Gonzalez C."/>
        </authorList>
    </citation>
    <scope>NUCLEOTIDE SEQUENCE</scope>
</reference>
<proteinExistence type="predicted"/>
<name>A0A0E9UG30_ANGAN</name>
<reference evidence="1" key="2">
    <citation type="journal article" date="2015" name="Fish Shellfish Immunol.">
        <title>Early steps in the European eel (Anguilla anguilla)-Vibrio vulnificus interaction in the gills: Role of the RtxA13 toxin.</title>
        <authorList>
            <person name="Callol A."/>
            <person name="Pajuelo D."/>
            <person name="Ebbesson L."/>
            <person name="Teles M."/>
            <person name="MacKenzie S."/>
            <person name="Amaro C."/>
        </authorList>
    </citation>
    <scope>NUCLEOTIDE SEQUENCE</scope>
</reference>
<accession>A0A0E9UG30</accession>
<organism evidence="1">
    <name type="scientific">Anguilla anguilla</name>
    <name type="common">European freshwater eel</name>
    <name type="synonym">Muraena anguilla</name>
    <dbReference type="NCBI Taxonomy" id="7936"/>
    <lineage>
        <taxon>Eukaryota</taxon>
        <taxon>Metazoa</taxon>
        <taxon>Chordata</taxon>
        <taxon>Craniata</taxon>
        <taxon>Vertebrata</taxon>
        <taxon>Euteleostomi</taxon>
        <taxon>Actinopterygii</taxon>
        <taxon>Neopterygii</taxon>
        <taxon>Teleostei</taxon>
        <taxon>Anguilliformes</taxon>
        <taxon>Anguillidae</taxon>
        <taxon>Anguilla</taxon>
    </lineage>
</organism>
<dbReference type="EMBL" id="GBXM01044689">
    <property type="protein sequence ID" value="JAH63888.1"/>
    <property type="molecule type" value="Transcribed_RNA"/>
</dbReference>
<evidence type="ECO:0000313" key="1">
    <source>
        <dbReference type="EMBL" id="JAH63888.1"/>
    </source>
</evidence>
<protein>
    <submittedName>
        <fullName evidence="1">Uncharacterized protein</fullName>
    </submittedName>
</protein>
<dbReference type="AlphaFoldDB" id="A0A0E9UG30"/>